<sequence>MCMHNHLPARHTHKHAYTHVPTCRFYFTEHRHGCSTGREQEGRRKIRPIVWTNVLAQPSHLLDKTRRADVTGSTFQSWNGFQASASQPLGQDLATGAVASKRPAPYLDARMNRVGKQMLKWREEEMQEGGPEGEEEVQEAEEEEEEYDEEEDEEDEEDQEQEDGLVGERGWAEKKAPLMRLLHNARDVDFSSAQTRSLNLVDSDKMKTSVKIAFKESTRPGASFASYSTLSDGTFELKTPPCNKVAQDGQTEVSASGEFDESVWNFANTITWDTSSQFLRHNPASGLLQRSSTQTGEIFQTCG</sequence>
<dbReference type="Proteomes" id="UP000784294">
    <property type="component" value="Unassembled WGS sequence"/>
</dbReference>
<feature type="compositionally biased region" description="Acidic residues" evidence="1">
    <location>
        <begin position="125"/>
        <end position="165"/>
    </location>
</feature>
<reference evidence="2" key="1">
    <citation type="submission" date="2018-11" db="EMBL/GenBank/DDBJ databases">
        <authorList>
            <consortium name="Pathogen Informatics"/>
        </authorList>
    </citation>
    <scope>NUCLEOTIDE SEQUENCE</scope>
</reference>
<proteinExistence type="predicted"/>
<dbReference type="AlphaFoldDB" id="A0A448WF60"/>
<organism evidence="2 3">
    <name type="scientific">Protopolystoma xenopodis</name>
    <dbReference type="NCBI Taxonomy" id="117903"/>
    <lineage>
        <taxon>Eukaryota</taxon>
        <taxon>Metazoa</taxon>
        <taxon>Spiralia</taxon>
        <taxon>Lophotrochozoa</taxon>
        <taxon>Platyhelminthes</taxon>
        <taxon>Monogenea</taxon>
        <taxon>Polyopisthocotylea</taxon>
        <taxon>Polystomatidea</taxon>
        <taxon>Polystomatidae</taxon>
        <taxon>Protopolystoma</taxon>
    </lineage>
</organism>
<comment type="caution">
    <text evidence="2">The sequence shown here is derived from an EMBL/GenBank/DDBJ whole genome shotgun (WGS) entry which is preliminary data.</text>
</comment>
<feature type="region of interest" description="Disordered" evidence="1">
    <location>
        <begin position="124"/>
        <end position="170"/>
    </location>
</feature>
<gene>
    <name evidence="2" type="ORF">PXEA_LOCUS3735</name>
</gene>
<keyword evidence="3" id="KW-1185">Reference proteome</keyword>
<accession>A0A448WF60</accession>
<dbReference type="EMBL" id="CAAALY010008599">
    <property type="protein sequence ID" value="VEL10295.1"/>
    <property type="molecule type" value="Genomic_DNA"/>
</dbReference>
<evidence type="ECO:0000313" key="3">
    <source>
        <dbReference type="Proteomes" id="UP000784294"/>
    </source>
</evidence>
<evidence type="ECO:0000256" key="1">
    <source>
        <dbReference type="SAM" id="MobiDB-lite"/>
    </source>
</evidence>
<evidence type="ECO:0000313" key="2">
    <source>
        <dbReference type="EMBL" id="VEL10295.1"/>
    </source>
</evidence>
<name>A0A448WF60_9PLAT</name>
<protein>
    <submittedName>
        <fullName evidence="2">Uncharacterized protein</fullName>
    </submittedName>
</protein>